<evidence type="ECO:0000313" key="2">
    <source>
        <dbReference type="Proteomes" id="UP000271227"/>
    </source>
</evidence>
<reference evidence="1 2" key="1">
    <citation type="submission" date="2018-10" db="EMBL/GenBank/DDBJ databases">
        <title>Genomic Encyclopedia of Archaeal and Bacterial Type Strains, Phase II (KMG-II): from individual species to whole genera.</title>
        <authorList>
            <person name="Goeker M."/>
        </authorList>
    </citation>
    <scope>NUCLEOTIDE SEQUENCE [LARGE SCALE GENOMIC DNA]</scope>
    <source>
        <strain evidence="1 2">DSM 25217</strain>
    </source>
</reference>
<accession>A0A3M0CHB6</accession>
<keyword evidence="2" id="KW-1185">Reference proteome</keyword>
<organism evidence="1 2">
    <name type="scientific">Eilatimonas milleporae</name>
    <dbReference type="NCBI Taxonomy" id="911205"/>
    <lineage>
        <taxon>Bacteria</taxon>
        <taxon>Pseudomonadati</taxon>
        <taxon>Pseudomonadota</taxon>
        <taxon>Alphaproteobacteria</taxon>
        <taxon>Kordiimonadales</taxon>
        <taxon>Kordiimonadaceae</taxon>
        <taxon>Eilatimonas</taxon>
    </lineage>
</organism>
<comment type="caution">
    <text evidence="1">The sequence shown here is derived from an EMBL/GenBank/DDBJ whole genome shotgun (WGS) entry which is preliminary data.</text>
</comment>
<dbReference type="AlphaFoldDB" id="A0A3M0CHB6"/>
<gene>
    <name evidence="1" type="ORF">BXY39_2004</name>
</gene>
<protein>
    <submittedName>
        <fullName evidence="1">Uncharacterized protein</fullName>
    </submittedName>
</protein>
<dbReference type="Proteomes" id="UP000271227">
    <property type="component" value="Unassembled WGS sequence"/>
</dbReference>
<name>A0A3M0CHB6_9PROT</name>
<sequence length="37" mass="4323">MMAFDYYLLECAKKVTDAGTLCIEMLFRFADEAKRLD</sequence>
<evidence type="ECO:0000313" key="1">
    <source>
        <dbReference type="EMBL" id="RMB07910.1"/>
    </source>
</evidence>
<dbReference type="InParanoid" id="A0A3M0CHB6"/>
<proteinExistence type="predicted"/>
<dbReference type="EMBL" id="REFR01000011">
    <property type="protein sequence ID" value="RMB07910.1"/>
    <property type="molecule type" value="Genomic_DNA"/>
</dbReference>